<feature type="transmembrane region" description="Helical" evidence="7">
    <location>
        <begin position="242"/>
        <end position="259"/>
    </location>
</feature>
<dbReference type="PANTHER" id="PTHR40074">
    <property type="entry name" value="O-ACETYLTRANSFERASE WECH"/>
    <property type="match status" value="1"/>
</dbReference>
<dbReference type="EMBL" id="JAVLVU010000001">
    <property type="protein sequence ID" value="MDT3402473.1"/>
    <property type="molecule type" value="Genomic_DNA"/>
</dbReference>
<evidence type="ECO:0000256" key="4">
    <source>
        <dbReference type="ARBA" id="ARBA00022692"/>
    </source>
</evidence>
<feature type="transmembrane region" description="Helical" evidence="7">
    <location>
        <begin position="192"/>
        <end position="209"/>
    </location>
</feature>
<keyword evidence="4 7" id="KW-0812">Transmembrane</keyword>
<feature type="transmembrane region" description="Helical" evidence="7">
    <location>
        <begin position="306"/>
        <end position="334"/>
    </location>
</feature>
<evidence type="ECO:0000313" key="9">
    <source>
        <dbReference type="EMBL" id="MDT3402473.1"/>
    </source>
</evidence>
<feature type="transmembrane region" description="Helical" evidence="7">
    <location>
        <begin position="130"/>
        <end position="149"/>
    </location>
</feature>
<name>A0ABU3GRS3_9SPHI</name>
<evidence type="ECO:0000256" key="6">
    <source>
        <dbReference type="ARBA" id="ARBA00023136"/>
    </source>
</evidence>
<feature type="transmembrane region" description="Helical" evidence="7">
    <location>
        <begin position="216"/>
        <end position="236"/>
    </location>
</feature>
<evidence type="ECO:0000256" key="7">
    <source>
        <dbReference type="SAM" id="Phobius"/>
    </source>
</evidence>
<evidence type="ECO:0000256" key="2">
    <source>
        <dbReference type="ARBA" id="ARBA00007400"/>
    </source>
</evidence>
<accession>A0ABU3GRS3</accession>
<keyword evidence="5 7" id="KW-1133">Transmembrane helix</keyword>
<feature type="transmembrane region" description="Helical" evidence="7">
    <location>
        <begin position="59"/>
        <end position="79"/>
    </location>
</feature>
<keyword evidence="10" id="KW-1185">Reference proteome</keyword>
<evidence type="ECO:0000259" key="8">
    <source>
        <dbReference type="Pfam" id="PF01757"/>
    </source>
</evidence>
<sequence>MNQPLPAANTTANSRSASLDILKVISIIAVVFIHGNSMIKFNPTAFDISHQGIKMWADAFRFCVPVFIFLWAFFAEKSLIKKGSGSSFSRFFKLLIPFLFWSAVYFFLLGKHKGLNIVSIISKYWVGYGWSGQYYFIILFQLLLLFPLISKITRPLVNRPVVLYVISLVFFVAVSYSGWLNINIVGKISDRAFVYWLPYVVLGIAFAHNKDAIFKVPVWLAVISVVLMPLEVYLHPEDASPYLFPSVFVVAMLIANSAFSHNLTYNEINRGTGNVIQNIAQNTLGIFCINPLIIAFFPRLTKLGELSFAGCSIILPILSTIIVTAVSCLIIYILKRVKLAVLVAN</sequence>
<dbReference type="InterPro" id="IPR002656">
    <property type="entry name" value="Acyl_transf_3_dom"/>
</dbReference>
<feature type="transmembrane region" description="Helical" evidence="7">
    <location>
        <begin position="161"/>
        <end position="180"/>
    </location>
</feature>
<dbReference type="Proteomes" id="UP001258315">
    <property type="component" value="Unassembled WGS sequence"/>
</dbReference>
<evidence type="ECO:0000256" key="5">
    <source>
        <dbReference type="ARBA" id="ARBA00022989"/>
    </source>
</evidence>
<comment type="subcellular location">
    <subcellularLocation>
        <location evidence="1">Cell membrane</location>
        <topology evidence="1">Multi-pass membrane protein</topology>
    </subcellularLocation>
</comment>
<organism evidence="9 10">
    <name type="scientific">Mucilaginibacter terrae</name>
    <dbReference type="NCBI Taxonomy" id="1955052"/>
    <lineage>
        <taxon>Bacteria</taxon>
        <taxon>Pseudomonadati</taxon>
        <taxon>Bacteroidota</taxon>
        <taxon>Sphingobacteriia</taxon>
        <taxon>Sphingobacteriales</taxon>
        <taxon>Sphingobacteriaceae</taxon>
        <taxon>Mucilaginibacter</taxon>
    </lineage>
</organism>
<dbReference type="PANTHER" id="PTHR40074:SF2">
    <property type="entry name" value="O-ACETYLTRANSFERASE WECH"/>
    <property type="match status" value="1"/>
</dbReference>
<comment type="similarity">
    <text evidence="2">Belongs to the acyltransferase 3 family.</text>
</comment>
<comment type="caution">
    <text evidence="9">The sequence shown here is derived from an EMBL/GenBank/DDBJ whole genome shotgun (WGS) entry which is preliminary data.</text>
</comment>
<reference evidence="10" key="1">
    <citation type="submission" date="2023-07" db="EMBL/GenBank/DDBJ databases">
        <title>Functional and genomic diversity of the sorghum phyllosphere microbiome.</title>
        <authorList>
            <person name="Shade A."/>
        </authorList>
    </citation>
    <scope>NUCLEOTIDE SEQUENCE [LARGE SCALE GENOMIC DNA]</scope>
    <source>
        <strain evidence="10">SORGH_AS_0422</strain>
    </source>
</reference>
<dbReference type="RefSeq" id="WP_311948982.1">
    <property type="nucleotide sequence ID" value="NZ_JAVLVU010000001.1"/>
</dbReference>
<evidence type="ECO:0000256" key="1">
    <source>
        <dbReference type="ARBA" id="ARBA00004651"/>
    </source>
</evidence>
<gene>
    <name evidence="9" type="ORF">QE417_001545</name>
</gene>
<evidence type="ECO:0000313" key="10">
    <source>
        <dbReference type="Proteomes" id="UP001258315"/>
    </source>
</evidence>
<keyword evidence="3" id="KW-1003">Cell membrane</keyword>
<feature type="transmembrane region" description="Helical" evidence="7">
    <location>
        <begin position="279"/>
        <end position="300"/>
    </location>
</feature>
<evidence type="ECO:0000256" key="3">
    <source>
        <dbReference type="ARBA" id="ARBA00022475"/>
    </source>
</evidence>
<dbReference type="Pfam" id="PF01757">
    <property type="entry name" value="Acyl_transf_3"/>
    <property type="match status" value="1"/>
</dbReference>
<protein>
    <submittedName>
        <fullName evidence="9">Surface polysaccharide O-acyltransferase-like enzyme</fullName>
    </submittedName>
</protein>
<keyword evidence="6 7" id="KW-0472">Membrane</keyword>
<feature type="transmembrane region" description="Helical" evidence="7">
    <location>
        <begin position="21"/>
        <end position="39"/>
    </location>
</feature>
<feature type="transmembrane region" description="Helical" evidence="7">
    <location>
        <begin position="91"/>
        <end position="110"/>
    </location>
</feature>
<feature type="domain" description="Acyltransferase 3" evidence="8">
    <location>
        <begin position="17"/>
        <end position="334"/>
    </location>
</feature>
<proteinExistence type="inferred from homology"/>